<dbReference type="EMBL" id="LGRX02033865">
    <property type="protein sequence ID" value="KAK3239608.1"/>
    <property type="molecule type" value="Genomic_DNA"/>
</dbReference>
<comment type="caution">
    <text evidence="1">The sequence shown here is derived from an EMBL/GenBank/DDBJ whole genome shotgun (WGS) entry which is preliminary data.</text>
</comment>
<gene>
    <name evidence="1" type="ORF">CYMTET_50473</name>
</gene>
<evidence type="ECO:0000313" key="1">
    <source>
        <dbReference type="EMBL" id="KAK3239608.1"/>
    </source>
</evidence>
<accession>A0AAE0BMZ0</accession>
<evidence type="ECO:0000313" key="2">
    <source>
        <dbReference type="Proteomes" id="UP001190700"/>
    </source>
</evidence>
<keyword evidence="2" id="KW-1185">Reference proteome</keyword>
<name>A0AAE0BMZ0_9CHLO</name>
<protein>
    <submittedName>
        <fullName evidence="1">Uncharacterized protein</fullName>
    </submittedName>
</protein>
<proteinExistence type="predicted"/>
<reference evidence="1 2" key="1">
    <citation type="journal article" date="2015" name="Genome Biol. Evol.">
        <title>Comparative Genomics of a Bacterivorous Green Alga Reveals Evolutionary Causalities and Consequences of Phago-Mixotrophic Mode of Nutrition.</title>
        <authorList>
            <person name="Burns J.A."/>
            <person name="Paasch A."/>
            <person name="Narechania A."/>
            <person name="Kim E."/>
        </authorList>
    </citation>
    <scope>NUCLEOTIDE SEQUENCE [LARGE SCALE GENOMIC DNA]</scope>
    <source>
        <strain evidence="1 2">PLY_AMNH</strain>
    </source>
</reference>
<dbReference type="Proteomes" id="UP001190700">
    <property type="component" value="Unassembled WGS sequence"/>
</dbReference>
<dbReference type="AlphaFoldDB" id="A0AAE0BMZ0"/>
<organism evidence="1 2">
    <name type="scientific">Cymbomonas tetramitiformis</name>
    <dbReference type="NCBI Taxonomy" id="36881"/>
    <lineage>
        <taxon>Eukaryota</taxon>
        <taxon>Viridiplantae</taxon>
        <taxon>Chlorophyta</taxon>
        <taxon>Pyramimonadophyceae</taxon>
        <taxon>Pyramimonadales</taxon>
        <taxon>Pyramimonadaceae</taxon>
        <taxon>Cymbomonas</taxon>
    </lineage>
</organism>
<sequence>MRPFELEEARQPCPVCARVRVEDDAASKLCVKSCVLSQNTVPTKDRDFTDTTRRLRLVDIWTTQFL</sequence>